<comment type="caution">
    <text evidence="1">The sequence shown here is derived from an EMBL/GenBank/DDBJ whole genome shotgun (WGS) entry which is preliminary data.</text>
</comment>
<dbReference type="Proteomes" id="UP000273977">
    <property type="component" value="Unassembled WGS sequence"/>
</dbReference>
<dbReference type="InterPro" id="IPR012340">
    <property type="entry name" value="NA-bd_OB-fold"/>
</dbReference>
<organism evidence="1 2">
    <name type="scientific">Aerococcus agrisoli</name>
    <dbReference type="NCBI Taxonomy" id="2487350"/>
    <lineage>
        <taxon>Bacteria</taxon>
        <taxon>Bacillati</taxon>
        <taxon>Bacillota</taxon>
        <taxon>Bacilli</taxon>
        <taxon>Lactobacillales</taxon>
        <taxon>Aerococcaceae</taxon>
        <taxon>Aerococcus</taxon>
    </lineage>
</organism>
<dbReference type="EMBL" id="RKMG01000001">
    <property type="protein sequence ID" value="RPA65504.1"/>
    <property type="molecule type" value="Genomic_DNA"/>
</dbReference>
<evidence type="ECO:0000313" key="1">
    <source>
        <dbReference type="EMBL" id="RPA65504.1"/>
    </source>
</evidence>
<gene>
    <name evidence="1" type="ORF">EF384_00425</name>
</gene>
<name>A0A3N4HFK2_9LACT</name>
<dbReference type="OrthoDB" id="2134876at2"/>
<keyword evidence="2" id="KW-1185">Reference proteome</keyword>
<reference evidence="1 2" key="1">
    <citation type="submission" date="2018-11" db="EMBL/GenBank/DDBJ databases">
        <title>Aerococcus sp. SJQ22, whole genome shotgun sequence.</title>
        <authorList>
            <person name="Sun L."/>
            <person name="Gao X."/>
            <person name="Chen W."/>
            <person name="Huang K."/>
        </authorList>
    </citation>
    <scope>NUCLEOTIDE SEQUENCE [LARGE SCALE GENOMIC DNA]</scope>
    <source>
        <strain evidence="1 2">SJQ22</strain>
    </source>
</reference>
<accession>A0A3N4HFK2</accession>
<sequence length="78" mass="8880">MLMNRVAIVVQPVTKDHSGEIRVLVDQTVYKAKSAIPDGEFMQNELVKICRIEDNVAYCQRGMLDKQYDQDIAMSTSM</sequence>
<dbReference type="Gene3D" id="2.40.50.140">
    <property type="entry name" value="Nucleic acid-binding proteins"/>
    <property type="match status" value="1"/>
</dbReference>
<dbReference type="AlphaFoldDB" id="A0A3N4HFK2"/>
<proteinExistence type="predicted"/>
<protein>
    <submittedName>
        <fullName evidence="1">Uncharacterized protein</fullName>
    </submittedName>
</protein>
<dbReference type="RefSeq" id="WP_094518148.1">
    <property type="nucleotide sequence ID" value="NZ_RKMG01000001.1"/>
</dbReference>
<evidence type="ECO:0000313" key="2">
    <source>
        <dbReference type="Proteomes" id="UP000273977"/>
    </source>
</evidence>